<dbReference type="VEuPathDB" id="FungiDB:PV06_04290"/>
<reference evidence="3 4" key="1">
    <citation type="submission" date="2015-01" db="EMBL/GenBank/DDBJ databases">
        <title>The Genome Sequence of Exophiala oligosperma CBS72588.</title>
        <authorList>
            <consortium name="The Broad Institute Genomics Platform"/>
            <person name="Cuomo C."/>
            <person name="de Hoog S."/>
            <person name="Gorbushina A."/>
            <person name="Stielow B."/>
            <person name="Teixiera M."/>
            <person name="Abouelleil A."/>
            <person name="Chapman S.B."/>
            <person name="Priest M."/>
            <person name="Young S.K."/>
            <person name="Wortman J."/>
            <person name="Nusbaum C."/>
            <person name="Birren B."/>
        </authorList>
    </citation>
    <scope>NUCLEOTIDE SEQUENCE [LARGE SCALE GENOMIC DNA]</scope>
    <source>
        <strain evidence="3 4">CBS 72588</strain>
    </source>
</reference>
<evidence type="ECO:0000256" key="1">
    <source>
        <dbReference type="ARBA" id="ARBA00022801"/>
    </source>
</evidence>
<dbReference type="OrthoDB" id="408631at2759"/>
<dbReference type="EMBL" id="KN847335">
    <property type="protein sequence ID" value="KIW43155.1"/>
    <property type="molecule type" value="Genomic_DNA"/>
</dbReference>
<name>A0A0D2DL64_9EURO</name>
<dbReference type="InterPro" id="IPR013094">
    <property type="entry name" value="AB_hydrolase_3"/>
</dbReference>
<evidence type="ECO:0000313" key="4">
    <source>
        <dbReference type="Proteomes" id="UP000053342"/>
    </source>
</evidence>
<dbReference type="Gene3D" id="3.40.50.1820">
    <property type="entry name" value="alpha/beta hydrolase"/>
    <property type="match status" value="1"/>
</dbReference>
<dbReference type="InterPro" id="IPR050300">
    <property type="entry name" value="GDXG_lipolytic_enzyme"/>
</dbReference>
<proteinExistence type="predicted"/>
<protein>
    <recommendedName>
        <fullName evidence="2">Alpha/beta hydrolase fold-3 domain-containing protein</fullName>
    </recommendedName>
</protein>
<evidence type="ECO:0000313" key="3">
    <source>
        <dbReference type="EMBL" id="KIW43155.1"/>
    </source>
</evidence>
<organism evidence="3 4">
    <name type="scientific">Exophiala oligosperma</name>
    <dbReference type="NCBI Taxonomy" id="215243"/>
    <lineage>
        <taxon>Eukaryota</taxon>
        <taxon>Fungi</taxon>
        <taxon>Dikarya</taxon>
        <taxon>Ascomycota</taxon>
        <taxon>Pezizomycotina</taxon>
        <taxon>Eurotiomycetes</taxon>
        <taxon>Chaetothyriomycetidae</taxon>
        <taxon>Chaetothyriales</taxon>
        <taxon>Herpotrichiellaceae</taxon>
        <taxon>Exophiala</taxon>
    </lineage>
</organism>
<dbReference type="STRING" id="215243.A0A0D2DL64"/>
<keyword evidence="4" id="KW-1185">Reference proteome</keyword>
<dbReference type="RefSeq" id="XP_016263371.1">
    <property type="nucleotide sequence ID" value="XM_016405165.1"/>
</dbReference>
<keyword evidence="1" id="KW-0378">Hydrolase</keyword>
<dbReference type="PANTHER" id="PTHR48081">
    <property type="entry name" value="AB HYDROLASE SUPERFAMILY PROTEIN C4A8.06C"/>
    <property type="match status" value="1"/>
</dbReference>
<dbReference type="AlphaFoldDB" id="A0A0D2DL64"/>
<dbReference type="Proteomes" id="UP000053342">
    <property type="component" value="Unassembled WGS sequence"/>
</dbReference>
<dbReference type="HOGENOM" id="CLU_012494_6_3_1"/>
<dbReference type="InterPro" id="IPR029058">
    <property type="entry name" value="AB_hydrolase_fold"/>
</dbReference>
<dbReference type="GeneID" id="27356364"/>
<sequence length="319" mass="35695">MTYLQSWLDLEKELGGRPLLQGSVEEMRAQVAELGQKLMSRAPTSSDAVESRDGYVESVRYRVYTPNDASKQGPLPVGIWTHGGGWSMGDINDDNLLCRFVAEHIPSILVNVEYRLAPEHKVPTQLQDTLAVYEWARQNAHSFGGDPNKFYTIGGSAGGALALQVANHIVNDPSKRKNIRGVAAIVPATLHFDYVPEEYKSIYKAYKENEKDTPLIDKEAVRTFFEATAVDPRDSTFFTALATDNHQNFPPVYLVSCEKDPLRDDAYVMEAALKRAGVPTKHDTYKGLGHYFWIFPSLPEGQQFVENLIGGIQWLISQM</sequence>
<accession>A0A0D2DL64</accession>
<dbReference type="GO" id="GO:0016787">
    <property type="term" value="F:hydrolase activity"/>
    <property type="evidence" value="ECO:0007669"/>
    <property type="project" value="UniProtKB-KW"/>
</dbReference>
<evidence type="ECO:0000259" key="2">
    <source>
        <dbReference type="Pfam" id="PF07859"/>
    </source>
</evidence>
<gene>
    <name evidence="3" type="ORF">PV06_04290</name>
</gene>
<feature type="domain" description="Alpha/beta hydrolase fold-3" evidence="2">
    <location>
        <begin position="79"/>
        <end position="293"/>
    </location>
</feature>
<dbReference type="SUPFAM" id="SSF53474">
    <property type="entry name" value="alpha/beta-Hydrolases"/>
    <property type="match status" value="1"/>
</dbReference>
<dbReference type="Pfam" id="PF07859">
    <property type="entry name" value="Abhydrolase_3"/>
    <property type="match status" value="1"/>
</dbReference>
<dbReference type="PANTHER" id="PTHR48081:SF8">
    <property type="entry name" value="ALPHA_BETA HYDROLASE FOLD-3 DOMAIN-CONTAINING PROTEIN-RELATED"/>
    <property type="match status" value="1"/>
</dbReference>